<comment type="subunit">
    <text evidence="1">Forms a complex composed of PxpA, PxpB and PxpC.</text>
</comment>
<dbReference type="STRING" id="252246.SAMN05421799_103134"/>
<evidence type="ECO:0000256" key="1">
    <source>
        <dbReference type="HAMAP-Rule" id="MF_00691"/>
    </source>
</evidence>
<dbReference type="AlphaFoldDB" id="A0A1N7LGY8"/>
<comment type="function">
    <text evidence="1">Catalyzes the cleavage of 5-oxoproline to form L-glutamate coupled to the hydrolysis of ATP to ADP and inorganic phosphate.</text>
</comment>
<comment type="catalytic activity">
    <reaction evidence="1">
        <text>5-oxo-L-proline + ATP + 2 H2O = L-glutamate + ADP + phosphate + H(+)</text>
        <dbReference type="Rhea" id="RHEA:10348"/>
        <dbReference type="ChEBI" id="CHEBI:15377"/>
        <dbReference type="ChEBI" id="CHEBI:15378"/>
        <dbReference type="ChEBI" id="CHEBI:29985"/>
        <dbReference type="ChEBI" id="CHEBI:30616"/>
        <dbReference type="ChEBI" id="CHEBI:43474"/>
        <dbReference type="ChEBI" id="CHEBI:58402"/>
        <dbReference type="ChEBI" id="CHEBI:456216"/>
        <dbReference type="EC" id="3.5.2.9"/>
    </reaction>
</comment>
<dbReference type="EMBL" id="FTOO01000003">
    <property type="protein sequence ID" value="SIS73031.1"/>
    <property type="molecule type" value="Genomic_DNA"/>
</dbReference>
<dbReference type="CDD" id="cd10787">
    <property type="entry name" value="LamB_YcsF_like"/>
    <property type="match status" value="1"/>
</dbReference>
<dbReference type="PANTHER" id="PTHR30292">
    <property type="entry name" value="UNCHARACTERIZED PROTEIN YBGL-RELATED"/>
    <property type="match status" value="1"/>
</dbReference>
<keyword evidence="1" id="KW-0067">ATP-binding</keyword>
<dbReference type="GO" id="GO:0005975">
    <property type="term" value="P:carbohydrate metabolic process"/>
    <property type="evidence" value="ECO:0007669"/>
    <property type="project" value="InterPro"/>
</dbReference>
<dbReference type="PANTHER" id="PTHR30292:SF0">
    <property type="entry name" value="5-OXOPROLINASE SUBUNIT A"/>
    <property type="match status" value="1"/>
</dbReference>
<dbReference type="NCBIfam" id="NF003816">
    <property type="entry name" value="PRK05406.1-5"/>
    <property type="match status" value="1"/>
</dbReference>
<dbReference type="InterPro" id="IPR005501">
    <property type="entry name" value="LamB/YcsF/PxpA-like"/>
</dbReference>
<gene>
    <name evidence="1" type="primary">pxpA</name>
    <name evidence="2" type="ORF">SAMN05421799_103134</name>
</gene>
<dbReference type="NCBIfam" id="NF003814">
    <property type="entry name" value="PRK05406.1-3"/>
    <property type="match status" value="1"/>
</dbReference>
<organism evidence="2 3">
    <name type="scientific">Alicyclobacillus vulcanalis</name>
    <dbReference type="NCBI Taxonomy" id="252246"/>
    <lineage>
        <taxon>Bacteria</taxon>
        <taxon>Bacillati</taxon>
        <taxon>Bacillota</taxon>
        <taxon>Bacilli</taxon>
        <taxon>Bacillales</taxon>
        <taxon>Alicyclobacillaceae</taxon>
        <taxon>Alicyclobacillus</taxon>
    </lineage>
</organism>
<dbReference type="GO" id="GO:0017168">
    <property type="term" value="F:5-oxoprolinase (ATP-hydrolyzing) activity"/>
    <property type="evidence" value="ECO:0007669"/>
    <property type="project" value="UniProtKB-UniRule"/>
</dbReference>
<dbReference type="OrthoDB" id="9773478at2"/>
<dbReference type="GO" id="GO:0005524">
    <property type="term" value="F:ATP binding"/>
    <property type="evidence" value="ECO:0007669"/>
    <property type="project" value="UniProtKB-UniRule"/>
</dbReference>
<dbReference type="InterPro" id="IPR011330">
    <property type="entry name" value="Glyco_hydro/deAcase_b/a-brl"/>
</dbReference>
<evidence type="ECO:0000313" key="3">
    <source>
        <dbReference type="Proteomes" id="UP000186156"/>
    </source>
</evidence>
<dbReference type="Gene3D" id="3.20.20.370">
    <property type="entry name" value="Glycoside hydrolase/deacetylase"/>
    <property type="match status" value="1"/>
</dbReference>
<accession>A0A1N7LGY8</accession>
<reference evidence="3" key="1">
    <citation type="submission" date="2017-01" db="EMBL/GenBank/DDBJ databases">
        <authorList>
            <person name="Varghese N."/>
            <person name="Submissions S."/>
        </authorList>
    </citation>
    <scope>NUCLEOTIDE SEQUENCE [LARGE SCALE GENOMIC DNA]</scope>
    <source>
        <strain evidence="3">DSM 16176</strain>
    </source>
</reference>
<keyword evidence="3" id="KW-1185">Reference proteome</keyword>
<evidence type="ECO:0000313" key="2">
    <source>
        <dbReference type="EMBL" id="SIS73031.1"/>
    </source>
</evidence>
<dbReference type="SUPFAM" id="SSF88713">
    <property type="entry name" value="Glycoside hydrolase/deacetylase"/>
    <property type="match status" value="1"/>
</dbReference>
<dbReference type="RefSeq" id="WP_076345661.1">
    <property type="nucleotide sequence ID" value="NZ_FTOO01000003.1"/>
</dbReference>
<dbReference type="Pfam" id="PF03746">
    <property type="entry name" value="LamB_YcsF"/>
    <property type="match status" value="1"/>
</dbReference>
<comment type="similarity">
    <text evidence="1">Belongs to the LamB/PxpA family.</text>
</comment>
<keyword evidence="1" id="KW-0547">Nucleotide-binding</keyword>
<keyword evidence="1" id="KW-0378">Hydrolase</keyword>
<proteinExistence type="inferred from homology"/>
<dbReference type="Proteomes" id="UP000186156">
    <property type="component" value="Unassembled WGS sequence"/>
</dbReference>
<protein>
    <recommendedName>
        <fullName evidence="1">5-oxoprolinase subunit A</fullName>
        <shortName evidence="1">5-OPase subunit A</shortName>
        <ecNumber evidence="1">3.5.2.9</ecNumber>
    </recommendedName>
    <alternativeName>
        <fullName evidence="1">5-oxoprolinase (ATP-hydrolyzing) subunit A</fullName>
    </alternativeName>
</protein>
<dbReference type="EC" id="3.5.2.9" evidence="1"/>
<dbReference type="HAMAP" id="MF_00691">
    <property type="entry name" value="PxpA"/>
    <property type="match status" value="1"/>
</dbReference>
<sequence>MAEVDVNADLGEDFGHYRLAHDDAILAYVTSANLACGLHAGDPVVMARSVGLAKARGVAVGAHPGYPDLQGFGRRDMALREDEIYAFVLYQMGALAAFCRAHGVRLHHVKPHGALYNRAAVDRAAARGICRAIADFDPSLKVYAPYRSELARQAEALGLCACSEVFADRRYEADGQLTPRQHPDAVIRDPDEACEQVLLMVQEGRVRARTGEWLEVAADTICLHGDGPQAVQLAKTLHERLTQAGVRLRPA</sequence>
<name>A0A1N7LGY8_9BACL</name>